<sequence length="140" mass="14350">MTTYTAGEVLTASSLNANLSFASTNGGLVLVAAQTIGNAVGSVTVSNCFSATYDVYKILVSGGVGSLTNNNFNMTLGASVTGYNYSFIYNSYNATTASEGATNAAAWIDLGGIDLTSLNLNMEINGPFLAKSTSFHSSLA</sequence>
<accession>A0A6J5PDB0</accession>
<name>A0A6J5PDB0_9CAUD</name>
<protein>
    <submittedName>
        <fullName evidence="1">Uncharacterized protein</fullName>
    </submittedName>
</protein>
<reference evidence="1" key="1">
    <citation type="submission" date="2020-04" db="EMBL/GenBank/DDBJ databases">
        <authorList>
            <person name="Chiriac C."/>
            <person name="Salcher M."/>
            <person name="Ghai R."/>
            <person name="Kavagutti S V."/>
        </authorList>
    </citation>
    <scope>NUCLEOTIDE SEQUENCE</scope>
</reference>
<dbReference type="EMBL" id="LR796799">
    <property type="protein sequence ID" value="CAB4167085.1"/>
    <property type="molecule type" value="Genomic_DNA"/>
</dbReference>
<organism evidence="1">
    <name type="scientific">uncultured Caudovirales phage</name>
    <dbReference type="NCBI Taxonomy" id="2100421"/>
    <lineage>
        <taxon>Viruses</taxon>
        <taxon>Duplodnaviria</taxon>
        <taxon>Heunggongvirae</taxon>
        <taxon>Uroviricota</taxon>
        <taxon>Caudoviricetes</taxon>
        <taxon>Peduoviridae</taxon>
        <taxon>Maltschvirus</taxon>
        <taxon>Maltschvirus maltsch</taxon>
    </lineage>
</organism>
<gene>
    <name evidence="1" type="ORF">UFOVP866_1</name>
</gene>
<evidence type="ECO:0000313" key="1">
    <source>
        <dbReference type="EMBL" id="CAB4167085.1"/>
    </source>
</evidence>
<feature type="non-terminal residue" evidence="1">
    <location>
        <position position="140"/>
    </location>
</feature>
<proteinExistence type="predicted"/>